<protein>
    <recommendedName>
        <fullName evidence="7">PARP-type domain-containing protein</fullName>
    </recommendedName>
</protein>
<evidence type="ECO:0000256" key="4">
    <source>
        <dbReference type="ARBA" id="ARBA00022833"/>
    </source>
</evidence>
<dbReference type="GO" id="GO:0003677">
    <property type="term" value="F:DNA binding"/>
    <property type="evidence" value="ECO:0007669"/>
    <property type="project" value="InterPro"/>
</dbReference>
<comment type="caution">
    <text evidence="8">The sequence shown here is derived from an EMBL/GenBank/DDBJ whole genome shotgun (WGS) entry which is preliminary data.</text>
</comment>
<dbReference type="SMART" id="SM01336">
    <property type="entry name" value="zf-PARP"/>
    <property type="match status" value="1"/>
</dbReference>
<dbReference type="PROSITE" id="PS50064">
    <property type="entry name" value="ZF_PARP_2"/>
    <property type="match status" value="1"/>
</dbReference>
<dbReference type="InterPro" id="IPR036957">
    <property type="entry name" value="Znf_PARP_sf"/>
</dbReference>
<dbReference type="GO" id="GO:0008270">
    <property type="term" value="F:zinc ion binding"/>
    <property type="evidence" value="ECO:0007669"/>
    <property type="project" value="UniProtKB-KW"/>
</dbReference>
<keyword evidence="5" id="KW-0539">Nucleus</keyword>
<dbReference type="AlphaFoldDB" id="A0A9P7SWB1"/>
<feature type="domain" description="PARP-type" evidence="7">
    <location>
        <begin position="4"/>
        <end position="89"/>
    </location>
</feature>
<feature type="compositionally biased region" description="Basic and acidic residues" evidence="6">
    <location>
        <begin position="166"/>
        <end position="178"/>
    </location>
</feature>
<feature type="compositionally biased region" description="Basic and acidic residues" evidence="6">
    <location>
        <begin position="147"/>
        <end position="156"/>
    </location>
</feature>
<evidence type="ECO:0000256" key="6">
    <source>
        <dbReference type="SAM" id="MobiDB-lite"/>
    </source>
</evidence>
<dbReference type="OrthoDB" id="429950at2759"/>
<dbReference type="SUPFAM" id="SSF57716">
    <property type="entry name" value="Glucocorticoid receptor-like (DNA-binding domain)"/>
    <property type="match status" value="1"/>
</dbReference>
<evidence type="ECO:0000313" key="9">
    <source>
        <dbReference type="Proteomes" id="UP000748025"/>
    </source>
</evidence>
<keyword evidence="4" id="KW-0862">Zinc</keyword>
<comment type="subcellular location">
    <subcellularLocation>
        <location evidence="1">Nucleus</location>
    </subcellularLocation>
</comment>
<dbReference type="GO" id="GO:0005634">
    <property type="term" value="C:nucleus"/>
    <property type="evidence" value="ECO:0007669"/>
    <property type="project" value="UniProtKB-SubCell"/>
</dbReference>
<dbReference type="InterPro" id="IPR001510">
    <property type="entry name" value="Znf_PARP"/>
</dbReference>
<name>A0A9P7SWB1_9HYPO</name>
<feature type="compositionally biased region" description="Basic and acidic residues" evidence="6">
    <location>
        <begin position="113"/>
        <end position="130"/>
    </location>
</feature>
<evidence type="ECO:0000256" key="3">
    <source>
        <dbReference type="ARBA" id="ARBA00022771"/>
    </source>
</evidence>
<reference evidence="8" key="1">
    <citation type="journal article" date="2020" name="bioRxiv">
        <title>Whole genome comparisons of ergot fungi reveals the divergence and evolution of species within the genus Claviceps are the result of varying mechanisms driving genome evolution and host range expansion.</title>
        <authorList>
            <person name="Wyka S.A."/>
            <person name="Mondo S.J."/>
            <person name="Liu M."/>
            <person name="Dettman J."/>
            <person name="Nalam V."/>
            <person name="Broders K.D."/>
        </authorList>
    </citation>
    <scope>NUCLEOTIDE SEQUENCE</scope>
    <source>
        <strain evidence="8">CCC 602</strain>
    </source>
</reference>
<evidence type="ECO:0000256" key="1">
    <source>
        <dbReference type="ARBA" id="ARBA00004123"/>
    </source>
</evidence>
<dbReference type="Pfam" id="PF00645">
    <property type="entry name" value="zf-PARP"/>
    <property type="match status" value="1"/>
</dbReference>
<evidence type="ECO:0000313" key="8">
    <source>
        <dbReference type="EMBL" id="KAG6003023.1"/>
    </source>
</evidence>
<feature type="compositionally biased region" description="Basic residues" evidence="6">
    <location>
        <begin position="300"/>
        <end position="313"/>
    </location>
</feature>
<feature type="compositionally biased region" description="Acidic residues" evidence="6">
    <location>
        <begin position="222"/>
        <end position="252"/>
    </location>
</feature>
<proteinExistence type="predicted"/>
<dbReference type="Gene3D" id="3.30.1740.10">
    <property type="entry name" value="Zinc finger, PARP-type"/>
    <property type="match status" value="1"/>
</dbReference>
<accession>A0A9P7SWB1</accession>
<feature type="region of interest" description="Disordered" evidence="6">
    <location>
        <begin position="113"/>
        <end position="313"/>
    </location>
</feature>
<evidence type="ECO:0000259" key="7">
    <source>
        <dbReference type="PROSITE" id="PS50064"/>
    </source>
</evidence>
<gene>
    <name evidence="8" type="ORF">E4U43_000979</name>
</gene>
<dbReference type="EMBL" id="SRPW01001304">
    <property type="protein sequence ID" value="KAG6003023.1"/>
    <property type="molecule type" value="Genomic_DNA"/>
</dbReference>
<sequence>MPQYRVEISPNNRAGCKDSVCNKEKIKITKGEIRFGTWVEIQEHGSWAWKHWGCVSGSQLQNLRDECDKGDGEWDFDTIDGYDELTQVDTPHFPYPDVQEKVRRCVKQAHIDAEDFKGDPEKNRPGEKGIHLTAKQKAAKAAAAESEGEKSEDAKPKKAAKRGRKRADEEEHDDEPKTKKSKAAKPATTAKNAKAAKVDKPAPAKPAPVTKSRGRKAVVKEESDEEEDAEETEEERETEEEEGTEEDEETEEEKPAPKKSNTKPKVSAKTAPTKTTAKGKWPSAAKAAMDQESADEKPTPRTRGRRAGRSAKA</sequence>
<keyword evidence="9" id="KW-1185">Reference proteome</keyword>
<keyword evidence="3" id="KW-0863">Zinc-finger</keyword>
<feature type="compositionally biased region" description="Low complexity" evidence="6">
    <location>
        <begin position="263"/>
        <end position="282"/>
    </location>
</feature>
<feature type="compositionally biased region" description="Low complexity" evidence="6">
    <location>
        <begin position="184"/>
        <end position="195"/>
    </location>
</feature>
<keyword evidence="2" id="KW-0479">Metal-binding</keyword>
<evidence type="ECO:0000256" key="5">
    <source>
        <dbReference type="ARBA" id="ARBA00023242"/>
    </source>
</evidence>
<dbReference type="Proteomes" id="UP000748025">
    <property type="component" value="Unassembled WGS sequence"/>
</dbReference>
<feature type="compositionally biased region" description="Low complexity" evidence="6">
    <location>
        <begin position="135"/>
        <end position="145"/>
    </location>
</feature>
<organism evidence="8 9">
    <name type="scientific">Claviceps pusilla</name>
    <dbReference type="NCBI Taxonomy" id="123648"/>
    <lineage>
        <taxon>Eukaryota</taxon>
        <taxon>Fungi</taxon>
        <taxon>Dikarya</taxon>
        <taxon>Ascomycota</taxon>
        <taxon>Pezizomycotina</taxon>
        <taxon>Sordariomycetes</taxon>
        <taxon>Hypocreomycetidae</taxon>
        <taxon>Hypocreales</taxon>
        <taxon>Clavicipitaceae</taxon>
        <taxon>Claviceps</taxon>
    </lineage>
</organism>
<evidence type="ECO:0000256" key="2">
    <source>
        <dbReference type="ARBA" id="ARBA00022723"/>
    </source>
</evidence>